<dbReference type="PANTHER" id="PTHR37262">
    <property type="entry name" value="PROTEIN PEP-RELATED DEVELOPMENT ARRESTED 1, CHLOROPLASTIC"/>
    <property type="match status" value="1"/>
</dbReference>
<evidence type="ECO:0000313" key="3">
    <source>
        <dbReference type="Proteomes" id="UP001165080"/>
    </source>
</evidence>
<sequence>MQTFSEVPVPPSNMHLGVLYPPSQHQCRYESSTSRQTAPFPATPPTRRPSSRVATIPRRRAGAPLSAAAASGPPPPSDSSSPKADPAQKRAEIAANVERAAAMVGEIVNEVTRELFVSEAVAYLKDDRADQTELAAVRAAVARRLDFLDANFLTTLSGFAAAASRRGDAPLAALLGAVHDEVLRQVSARMPAAAQVLDLALRHADKDQRVAVLRTAAAATTTTTTTTTATQPAVPPADLDTLAATASKFIDEMEEQAEIPDRRLLARLVLLREEVRLLREEARFNAGLEHGSDGLAAEEPVRTNVPQRCAAFLKELVAVGEPLRRVALLARAFESDWDGAAPRQKPQTSFHANQPDWVRPGRLLATLQSMVVQLQQQQEAEGGGGGGGGSGTVAVIARLEEIRSEAMAVLDRMHTAGSSGGGGGGDEGSGGSEADGGSGGGGADEGSGGADGGSGGLPTVEPTVL</sequence>
<feature type="region of interest" description="Disordered" evidence="1">
    <location>
        <begin position="25"/>
        <end position="91"/>
    </location>
</feature>
<organism evidence="2 3">
    <name type="scientific">Pleodorina starrii</name>
    <dbReference type="NCBI Taxonomy" id="330485"/>
    <lineage>
        <taxon>Eukaryota</taxon>
        <taxon>Viridiplantae</taxon>
        <taxon>Chlorophyta</taxon>
        <taxon>core chlorophytes</taxon>
        <taxon>Chlorophyceae</taxon>
        <taxon>CS clade</taxon>
        <taxon>Chlamydomonadales</taxon>
        <taxon>Volvocaceae</taxon>
        <taxon>Pleodorina</taxon>
    </lineage>
</organism>
<reference evidence="2 3" key="1">
    <citation type="journal article" date="2023" name="Commun. Biol.">
        <title>Reorganization of the ancestral sex-determining regions during the evolution of trioecy in Pleodorina starrii.</title>
        <authorList>
            <person name="Takahashi K."/>
            <person name="Suzuki S."/>
            <person name="Kawai-Toyooka H."/>
            <person name="Yamamoto K."/>
            <person name="Hamaji T."/>
            <person name="Ootsuki R."/>
            <person name="Yamaguchi H."/>
            <person name="Kawachi M."/>
            <person name="Higashiyama T."/>
            <person name="Nozaki H."/>
        </authorList>
    </citation>
    <scope>NUCLEOTIDE SEQUENCE [LARGE SCALE GENOMIC DNA]</scope>
    <source>
        <strain evidence="2 3">NIES-4479</strain>
    </source>
</reference>
<proteinExistence type="predicted"/>
<gene>
    <name evidence="2" type="primary">PLEST007903</name>
    <name evidence="2" type="ORF">PLESTB_001666000</name>
</gene>
<accession>A0A9W6BYT4</accession>
<feature type="compositionally biased region" description="Polar residues" evidence="1">
    <location>
        <begin position="25"/>
        <end position="36"/>
    </location>
</feature>
<dbReference type="GO" id="GO:0042644">
    <property type="term" value="C:chloroplast nucleoid"/>
    <property type="evidence" value="ECO:0007669"/>
    <property type="project" value="InterPro"/>
</dbReference>
<dbReference type="PANTHER" id="PTHR37262:SF1">
    <property type="entry name" value="PROTEIN PEP-RELATED DEVELOPMENT ARRESTED 1, CHLOROPLASTIC"/>
    <property type="match status" value="1"/>
</dbReference>
<dbReference type="InterPro" id="IPR038961">
    <property type="entry name" value="PRDA1"/>
</dbReference>
<feature type="compositionally biased region" description="Low complexity" evidence="1">
    <location>
        <begin position="62"/>
        <end position="71"/>
    </location>
</feature>
<dbReference type="GO" id="GO:0006355">
    <property type="term" value="P:regulation of DNA-templated transcription"/>
    <property type="evidence" value="ECO:0007669"/>
    <property type="project" value="InterPro"/>
</dbReference>
<keyword evidence="3" id="KW-1185">Reference proteome</keyword>
<feature type="compositionally biased region" description="Gly residues" evidence="1">
    <location>
        <begin position="418"/>
        <end position="456"/>
    </location>
</feature>
<feature type="region of interest" description="Disordered" evidence="1">
    <location>
        <begin position="1"/>
        <end position="20"/>
    </location>
</feature>
<comment type="caution">
    <text evidence="2">The sequence shown here is derived from an EMBL/GenBank/DDBJ whole genome shotgun (WGS) entry which is preliminary data.</text>
</comment>
<feature type="region of interest" description="Disordered" evidence="1">
    <location>
        <begin position="414"/>
        <end position="465"/>
    </location>
</feature>
<dbReference type="EMBL" id="BRXU01000038">
    <property type="protein sequence ID" value="GLC60743.1"/>
    <property type="molecule type" value="Genomic_DNA"/>
</dbReference>
<dbReference type="Proteomes" id="UP001165080">
    <property type="component" value="Unassembled WGS sequence"/>
</dbReference>
<protein>
    <submittedName>
        <fullName evidence="2">Uncharacterized protein</fullName>
    </submittedName>
</protein>
<evidence type="ECO:0000256" key="1">
    <source>
        <dbReference type="SAM" id="MobiDB-lite"/>
    </source>
</evidence>
<dbReference type="AlphaFoldDB" id="A0A9W6BYT4"/>
<evidence type="ECO:0000313" key="2">
    <source>
        <dbReference type="EMBL" id="GLC60743.1"/>
    </source>
</evidence>
<name>A0A9W6BYT4_9CHLO</name>